<dbReference type="GeneID" id="40267704"/>
<dbReference type="Proteomes" id="UP000302218">
    <property type="component" value="Plasmid pNVE500"/>
</dbReference>
<dbReference type="KEGG" id="nvr:FEJ81_20480"/>
<dbReference type="RefSeq" id="WP_138247080.1">
    <property type="nucleotide sequence ID" value="NZ_CP040331.1"/>
</dbReference>
<name>A0A4P8WRD1_9EURY</name>
<accession>A0A4P8WRD1</accession>
<keyword evidence="1" id="KW-0614">Plasmid</keyword>
<geneLocation type="plasmid" evidence="2">
    <name>pnve500</name>
</geneLocation>
<protein>
    <submittedName>
        <fullName evidence="1">Uncharacterized protein</fullName>
    </submittedName>
</protein>
<dbReference type="AlphaFoldDB" id="A0A4P8WRD1"/>
<reference evidence="2" key="1">
    <citation type="submission" date="2019-05" db="EMBL/GenBank/DDBJ databases">
        <title>Genome sequence and methylation pattern of the halophilic Archaeon Natrinema versiforme BOL5-4.</title>
        <authorList>
            <person name="DasSarma P."/>
            <person name="Anton B.P."/>
            <person name="DasSarma S.L."/>
            <person name="Martinez F.L."/>
            <person name="Guzman D."/>
            <person name="Roberts R.J."/>
            <person name="DasSarma S."/>
        </authorList>
    </citation>
    <scope>NUCLEOTIDE SEQUENCE [LARGE SCALE GENOMIC DNA]</scope>
    <source>
        <strain evidence="2">BOL5-4</strain>
        <plasmid evidence="2">pnve500</plasmid>
    </source>
</reference>
<gene>
    <name evidence="1" type="ORF">FEJ81_20480</name>
</gene>
<organism evidence="1 2">
    <name type="scientific">Natrinema versiforme</name>
    <dbReference type="NCBI Taxonomy" id="88724"/>
    <lineage>
        <taxon>Archaea</taxon>
        <taxon>Methanobacteriati</taxon>
        <taxon>Methanobacteriota</taxon>
        <taxon>Stenosarchaea group</taxon>
        <taxon>Halobacteria</taxon>
        <taxon>Halobacteriales</taxon>
        <taxon>Natrialbaceae</taxon>
        <taxon>Natrinema</taxon>
    </lineage>
</organism>
<sequence length="117" mass="13475">MQNDVRFFGEVKPPKKIENARNDMVDYLDSDLDVHAVAILTDGFEWELWIRPKGESVEDLDNPHAKASLQDPLKTVRTRNMKTAPYQPHQVRNSIDTQEFSNFTLETVLEISKKSST</sequence>
<evidence type="ECO:0000313" key="1">
    <source>
        <dbReference type="EMBL" id="QCS44681.1"/>
    </source>
</evidence>
<dbReference type="OrthoDB" id="322515at2157"/>
<proteinExistence type="predicted"/>
<dbReference type="EMBL" id="CP040331">
    <property type="protein sequence ID" value="QCS44681.1"/>
    <property type="molecule type" value="Genomic_DNA"/>
</dbReference>
<evidence type="ECO:0000313" key="2">
    <source>
        <dbReference type="Proteomes" id="UP000302218"/>
    </source>
</evidence>